<keyword evidence="2" id="KW-0805">Transcription regulation</keyword>
<dbReference type="Gene3D" id="1.10.10.10">
    <property type="entry name" value="Winged helix-like DNA-binding domain superfamily/Winged helix DNA-binding domain"/>
    <property type="match status" value="1"/>
</dbReference>
<dbReference type="PANTHER" id="PTHR43133">
    <property type="entry name" value="RNA POLYMERASE ECF-TYPE SIGMA FACTO"/>
    <property type="match status" value="1"/>
</dbReference>
<evidence type="ECO:0008006" key="10">
    <source>
        <dbReference type="Google" id="ProtNLM"/>
    </source>
</evidence>
<dbReference type="Pfam" id="PF08281">
    <property type="entry name" value="Sigma70_r4_2"/>
    <property type="match status" value="1"/>
</dbReference>
<feature type="domain" description="RNA polymerase sigma-70 region 2" evidence="6">
    <location>
        <begin position="30"/>
        <end position="93"/>
    </location>
</feature>
<reference evidence="8" key="2">
    <citation type="submission" date="2020-09" db="EMBL/GenBank/DDBJ databases">
        <authorList>
            <person name="Sun Q."/>
            <person name="Zhou Y."/>
        </authorList>
    </citation>
    <scope>NUCLEOTIDE SEQUENCE</scope>
    <source>
        <strain evidence="8">CGMCC 1.3617</strain>
    </source>
</reference>
<dbReference type="InterPro" id="IPR013325">
    <property type="entry name" value="RNA_pol_sigma_r2"/>
</dbReference>
<dbReference type="PANTHER" id="PTHR43133:SF8">
    <property type="entry name" value="RNA POLYMERASE SIGMA FACTOR HI_1459-RELATED"/>
    <property type="match status" value="1"/>
</dbReference>
<dbReference type="InterPro" id="IPR036388">
    <property type="entry name" value="WH-like_DNA-bd_sf"/>
</dbReference>
<dbReference type="InterPro" id="IPR007627">
    <property type="entry name" value="RNA_pol_sigma70_r2"/>
</dbReference>
<dbReference type="InterPro" id="IPR039425">
    <property type="entry name" value="RNA_pol_sigma-70-like"/>
</dbReference>
<dbReference type="InterPro" id="IPR013324">
    <property type="entry name" value="RNA_pol_sigma_r3/r4-like"/>
</dbReference>
<evidence type="ECO:0000256" key="1">
    <source>
        <dbReference type="ARBA" id="ARBA00010641"/>
    </source>
</evidence>
<evidence type="ECO:0000313" key="9">
    <source>
        <dbReference type="Proteomes" id="UP000661507"/>
    </source>
</evidence>
<dbReference type="InterPro" id="IPR013249">
    <property type="entry name" value="RNA_pol_sigma70_r4_t2"/>
</dbReference>
<dbReference type="InterPro" id="IPR014284">
    <property type="entry name" value="RNA_pol_sigma-70_dom"/>
</dbReference>
<keyword evidence="3" id="KW-0731">Sigma factor</keyword>
<name>A0A917KRG2_9PROT</name>
<evidence type="ECO:0000256" key="5">
    <source>
        <dbReference type="ARBA" id="ARBA00023163"/>
    </source>
</evidence>
<protein>
    <recommendedName>
        <fullName evidence="10">RNA polymerase sigma factor</fullName>
    </recommendedName>
</protein>
<evidence type="ECO:0000256" key="2">
    <source>
        <dbReference type="ARBA" id="ARBA00023015"/>
    </source>
</evidence>
<gene>
    <name evidence="8" type="ORF">GCM10011320_36570</name>
</gene>
<dbReference type="EMBL" id="BMKW01000009">
    <property type="protein sequence ID" value="GGJ25910.1"/>
    <property type="molecule type" value="Genomic_DNA"/>
</dbReference>
<feature type="domain" description="RNA polymerase sigma factor 70 region 4 type 2" evidence="7">
    <location>
        <begin position="132"/>
        <end position="183"/>
    </location>
</feature>
<dbReference type="GO" id="GO:0006352">
    <property type="term" value="P:DNA-templated transcription initiation"/>
    <property type="evidence" value="ECO:0007669"/>
    <property type="project" value="InterPro"/>
</dbReference>
<reference evidence="8" key="1">
    <citation type="journal article" date="2014" name="Int. J. Syst. Evol. Microbiol.">
        <title>Complete genome sequence of Corynebacterium casei LMG S-19264T (=DSM 44701T), isolated from a smear-ripened cheese.</title>
        <authorList>
            <consortium name="US DOE Joint Genome Institute (JGI-PGF)"/>
            <person name="Walter F."/>
            <person name="Albersmeier A."/>
            <person name="Kalinowski J."/>
            <person name="Ruckert C."/>
        </authorList>
    </citation>
    <scope>NUCLEOTIDE SEQUENCE</scope>
    <source>
        <strain evidence="8">CGMCC 1.3617</strain>
    </source>
</reference>
<dbReference type="NCBIfam" id="TIGR02937">
    <property type="entry name" value="sigma70-ECF"/>
    <property type="match status" value="1"/>
</dbReference>
<evidence type="ECO:0000256" key="4">
    <source>
        <dbReference type="ARBA" id="ARBA00023125"/>
    </source>
</evidence>
<organism evidence="8 9">
    <name type="scientific">Neoroseomonas lacus</name>
    <dbReference type="NCBI Taxonomy" id="287609"/>
    <lineage>
        <taxon>Bacteria</taxon>
        <taxon>Pseudomonadati</taxon>
        <taxon>Pseudomonadota</taxon>
        <taxon>Alphaproteobacteria</taxon>
        <taxon>Acetobacterales</taxon>
        <taxon>Acetobacteraceae</taxon>
        <taxon>Neoroseomonas</taxon>
    </lineage>
</organism>
<dbReference type="GO" id="GO:0016987">
    <property type="term" value="F:sigma factor activity"/>
    <property type="evidence" value="ECO:0007669"/>
    <property type="project" value="UniProtKB-KW"/>
</dbReference>
<sequence>MRDTAIERRISDSMLPRSAPPPGLEQAITGNLDAAFNLARWLLRDPSAAEDVVQESALRALRYAEGWRGGDGRAWLLQIVRNTAYDWLSRRRARGEVALEAPAGDVAGPLDDLPDPAPDPEAVLAETQAREGLDAAVAALPVELRECLVLREVEEMSYRDIARTTGVPVGTVMSRLWRARRALAGACVEGTTP</sequence>
<proteinExistence type="inferred from homology"/>
<evidence type="ECO:0000256" key="3">
    <source>
        <dbReference type="ARBA" id="ARBA00023082"/>
    </source>
</evidence>
<keyword evidence="4" id="KW-0238">DNA-binding</keyword>
<dbReference type="Proteomes" id="UP000661507">
    <property type="component" value="Unassembled WGS sequence"/>
</dbReference>
<evidence type="ECO:0000259" key="7">
    <source>
        <dbReference type="Pfam" id="PF08281"/>
    </source>
</evidence>
<dbReference type="AlphaFoldDB" id="A0A917KRG2"/>
<keyword evidence="9" id="KW-1185">Reference proteome</keyword>
<dbReference type="Pfam" id="PF04542">
    <property type="entry name" value="Sigma70_r2"/>
    <property type="match status" value="1"/>
</dbReference>
<dbReference type="SUPFAM" id="SSF88946">
    <property type="entry name" value="Sigma2 domain of RNA polymerase sigma factors"/>
    <property type="match status" value="1"/>
</dbReference>
<accession>A0A917KRG2</accession>
<dbReference type="SUPFAM" id="SSF88659">
    <property type="entry name" value="Sigma3 and sigma4 domains of RNA polymerase sigma factors"/>
    <property type="match status" value="1"/>
</dbReference>
<dbReference type="CDD" id="cd06171">
    <property type="entry name" value="Sigma70_r4"/>
    <property type="match status" value="1"/>
</dbReference>
<evidence type="ECO:0000259" key="6">
    <source>
        <dbReference type="Pfam" id="PF04542"/>
    </source>
</evidence>
<dbReference type="GO" id="GO:0003677">
    <property type="term" value="F:DNA binding"/>
    <property type="evidence" value="ECO:0007669"/>
    <property type="project" value="UniProtKB-KW"/>
</dbReference>
<dbReference type="Gene3D" id="1.10.1740.10">
    <property type="match status" value="1"/>
</dbReference>
<comment type="caution">
    <text evidence="8">The sequence shown here is derived from an EMBL/GenBank/DDBJ whole genome shotgun (WGS) entry which is preliminary data.</text>
</comment>
<evidence type="ECO:0000313" key="8">
    <source>
        <dbReference type="EMBL" id="GGJ25910.1"/>
    </source>
</evidence>
<keyword evidence="5" id="KW-0804">Transcription</keyword>
<comment type="similarity">
    <text evidence="1">Belongs to the sigma-70 factor family. ECF subfamily.</text>
</comment>